<gene>
    <name evidence="1" type="ORF">PUN28_003389</name>
</gene>
<keyword evidence="2" id="KW-1185">Reference proteome</keyword>
<dbReference type="Proteomes" id="UP001430953">
    <property type="component" value="Unassembled WGS sequence"/>
</dbReference>
<evidence type="ECO:0000313" key="2">
    <source>
        <dbReference type="Proteomes" id="UP001430953"/>
    </source>
</evidence>
<proteinExistence type="predicted"/>
<reference evidence="1 2" key="1">
    <citation type="submission" date="2023-03" db="EMBL/GenBank/DDBJ databases">
        <title>High recombination rates correlate with genetic variation in Cardiocondyla obscurior ants.</title>
        <authorList>
            <person name="Errbii M."/>
        </authorList>
    </citation>
    <scope>NUCLEOTIDE SEQUENCE [LARGE SCALE GENOMIC DNA]</scope>
    <source>
        <strain evidence="1">Alpha-2009</strain>
        <tissue evidence="1">Whole body</tissue>
    </source>
</reference>
<name>A0AAW2GLJ5_9HYME</name>
<organism evidence="1 2">
    <name type="scientific">Cardiocondyla obscurior</name>
    <dbReference type="NCBI Taxonomy" id="286306"/>
    <lineage>
        <taxon>Eukaryota</taxon>
        <taxon>Metazoa</taxon>
        <taxon>Ecdysozoa</taxon>
        <taxon>Arthropoda</taxon>
        <taxon>Hexapoda</taxon>
        <taxon>Insecta</taxon>
        <taxon>Pterygota</taxon>
        <taxon>Neoptera</taxon>
        <taxon>Endopterygota</taxon>
        <taxon>Hymenoptera</taxon>
        <taxon>Apocrita</taxon>
        <taxon>Aculeata</taxon>
        <taxon>Formicoidea</taxon>
        <taxon>Formicidae</taxon>
        <taxon>Myrmicinae</taxon>
        <taxon>Cardiocondyla</taxon>
    </lineage>
</organism>
<protein>
    <submittedName>
        <fullName evidence="1">Uncharacterized protein</fullName>
    </submittedName>
</protein>
<sequence length="103" mass="12051">MSLSTEKKKKTRCARALCLHKTQPKYVMSLQVFDIKICDKALHAVYAINKIIALNKRIANFLIIASTKIMLFILRREINREQIVELKKKKKREKNTIGLLLRI</sequence>
<comment type="caution">
    <text evidence="1">The sequence shown here is derived from an EMBL/GenBank/DDBJ whole genome shotgun (WGS) entry which is preliminary data.</text>
</comment>
<dbReference type="AlphaFoldDB" id="A0AAW2GLJ5"/>
<evidence type="ECO:0000313" key="1">
    <source>
        <dbReference type="EMBL" id="KAL0128102.1"/>
    </source>
</evidence>
<accession>A0AAW2GLJ5</accession>
<dbReference type="EMBL" id="JADYXP020000003">
    <property type="protein sequence ID" value="KAL0128102.1"/>
    <property type="molecule type" value="Genomic_DNA"/>
</dbReference>